<dbReference type="Gene3D" id="3.40.50.300">
    <property type="entry name" value="P-loop containing nucleotide triphosphate hydrolases"/>
    <property type="match status" value="1"/>
</dbReference>
<dbReference type="InterPro" id="IPR003593">
    <property type="entry name" value="AAA+_ATPase"/>
</dbReference>
<name>A0A7S4HZE4_9STRA</name>
<dbReference type="Pfam" id="PF00004">
    <property type="entry name" value="AAA"/>
    <property type="match status" value="1"/>
</dbReference>
<dbReference type="InterPro" id="IPR027417">
    <property type="entry name" value="P-loop_NTPase"/>
</dbReference>
<dbReference type="InterPro" id="IPR003959">
    <property type="entry name" value="ATPase_AAA_core"/>
</dbReference>
<dbReference type="GO" id="GO:0016887">
    <property type="term" value="F:ATP hydrolysis activity"/>
    <property type="evidence" value="ECO:0007669"/>
    <property type="project" value="InterPro"/>
</dbReference>
<gene>
    <name evidence="2" type="ORF">OAUR00152_LOCUS5585</name>
</gene>
<dbReference type="GO" id="GO:0005524">
    <property type="term" value="F:ATP binding"/>
    <property type="evidence" value="ECO:0007669"/>
    <property type="project" value="InterPro"/>
</dbReference>
<sequence>MTFFQRSGARFMVTSKEKMDLHERLPVGTYTVGLDECSGQFYVEQIEKFEAPGKLYGSTNRQADRILRTFMDRSNSTGVLLAGEKGSGKTLLAKVISIKAAQDGVPTIVINKSWHGEEFNGFLQKIEQPTVVVFDEFEKVYDDTDKQEAMLTLLDGVYPSKKLFLLTCNDKSRVDSNMQNRPGRIFYMLDFSGLENEFIKEYCEDNLIAKDHIPAVVAVSSLFSAFNFDMLKGMVEDMNRYDESPAQVLQFLNIRPDFDNAYARYAVDLKIEGMKKEDFIDIDKTWHGNPIKNEVRISYSYQKKGDNDEEEDECCKDAKFNMRHVKKLDAHADTYIFANGEGARLTLTPAKAKFSLNPNTMSAMGLKDAFMSNKPGDEENRVEESAMCFFGDMVDDMSDY</sequence>
<dbReference type="SUPFAM" id="SSF52540">
    <property type="entry name" value="P-loop containing nucleoside triphosphate hydrolases"/>
    <property type="match status" value="1"/>
</dbReference>
<reference evidence="2" key="1">
    <citation type="submission" date="2021-01" db="EMBL/GenBank/DDBJ databases">
        <authorList>
            <person name="Corre E."/>
            <person name="Pelletier E."/>
            <person name="Niang G."/>
            <person name="Scheremetjew M."/>
            <person name="Finn R."/>
            <person name="Kale V."/>
            <person name="Holt S."/>
            <person name="Cochrane G."/>
            <person name="Meng A."/>
            <person name="Brown T."/>
            <person name="Cohen L."/>
        </authorList>
    </citation>
    <scope>NUCLEOTIDE SEQUENCE</scope>
    <source>
        <strain evidence="2">Isolate 1302-5</strain>
    </source>
</reference>
<dbReference type="EMBL" id="HBKQ01008255">
    <property type="protein sequence ID" value="CAE2213712.1"/>
    <property type="molecule type" value="Transcribed_RNA"/>
</dbReference>
<proteinExistence type="predicted"/>
<feature type="domain" description="AAA+ ATPase" evidence="1">
    <location>
        <begin position="75"/>
        <end position="192"/>
    </location>
</feature>
<dbReference type="SMART" id="SM00382">
    <property type="entry name" value="AAA"/>
    <property type="match status" value="1"/>
</dbReference>
<dbReference type="AlphaFoldDB" id="A0A7S4HZE4"/>
<evidence type="ECO:0000259" key="1">
    <source>
        <dbReference type="SMART" id="SM00382"/>
    </source>
</evidence>
<organism evidence="2">
    <name type="scientific">Odontella aurita</name>
    <dbReference type="NCBI Taxonomy" id="265563"/>
    <lineage>
        <taxon>Eukaryota</taxon>
        <taxon>Sar</taxon>
        <taxon>Stramenopiles</taxon>
        <taxon>Ochrophyta</taxon>
        <taxon>Bacillariophyta</taxon>
        <taxon>Mediophyceae</taxon>
        <taxon>Biddulphiophycidae</taxon>
        <taxon>Eupodiscales</taxon>
        <taxon>Odontellaceae</taxon>
        <taxon>Odontella</taxon>
    </lineage>
</organism>
<evidence type="ECO:0000313" key="2">
    <source>
        <dbReference type="EMBL" id="CAE2213712.1"/>
    </source>
</evidence>
<protein>
    <recommendedName>
        <fullName evidence="1">AAA+ ATPase domain-containing protein</fullName>
    </recommendedName>
</protein>
<accession>A0A7S4HZE4</accession>